<proteinExistence type="predicted"/>
<dbReference type="PANTHER" id="PTHR45947:SF3">
    <property type="entry name" value="SULFOQUINOVOSYL TRANSFERASE SQD2"/>
    <property type="match status" value="1"/>
</dbReference>
<sequence>MSASSLHSSRSLLHFWAPGLFDFKGGIQVFSQFLLAALQDLYPQMQCHTFLMHDCLHEPIDSEQTQFHYCGHFPLKLRTPAFGAQVLASGLWQMPDLVLTTHLNFTVAAYRLKQIARVPYWTIAHGFEAWDIDRPHVLQALSHADRILAVSNYTRDRLLENGRINPERVQILPNTFDASRFRIAQKPTNLLQRYGLSPDQPIILTVNRLAAEESFHSYDQVLHALPLIQKAVPNVHYLIVGKGNDRERLENLIQSKQLQNCVTLAGFVSDEELPNYYNLCDVFAMPSKLEGFGIVYLEAMASGKPVVGGMDGAMDALDQGRLGAILNPDDVPLLAETLIQILQRHYPNPLLYQPHALREKAIQTFGMAAFQHRLAHLMQTSPIVQKTHLLQPT</sequence>
<dbReference type="InterPro" id="IPR001296">
    <property type="entry name" value="Glyco_trans_1"/>
</dbReference>
<dbReference type="Pfam" id="PF00534">
    <property type="entry name" value="Glycos_transf_1"/>
    <property type="match status" value="1"/>
</dbReference>
<dbReference type="AlphaFoldDB" id="A0AA96WNP0"/>
<evidence type="ECO:0000259" key="2">
    <source>
        <dbReference type="Pfam" id="PF13439"/>
    </source>
</evidence>
<dbReference type="GO" id="GO:0016758">
    <property type="term" value="F:hexosyltransferase activity"/>
    <property type="evidence" value="ECO:0007669"/>
    <property type="project" value="TreeGrafter"/>
</dbReference>
<name>A0AA96WNP0_LEPBY</name>
<protein>
    <submittedName>
        <fullName evidence="3">Glycosyltransferase</fullName>
        <ecNumber evidence="3">2.4.-.-</ecNumber>
    </submittedName>
</protein>
<feature type="domain" description="Glycosyl transferase family 1" evidence="1">
    <location>
        <begin position="192"/>
        <end position="344"/>
    </location>
</feature>
<keyword evidence="3" id="KW-0808">Transferase</keyword>
<dbReference type="Pfam" id="PF13439">
    <property type="entry name" value="Glyco_transf_4"/>
    <property type="match status" value="1"/>
</dbReference>
<evidence type="ECO:0000259" key="1">
    <source>
        <dbReference type="Pfam" id="PF00534"/>
    </source>
</evidence>
<dbReference type="InterPro" id="IPR050194">
    <property type="entry name" value="Glycosyltransferase_grp1"/>
</dbReference>
<feature type="domain" description="Glycosyltransferase subfamily 4-like N-terminal" evidence="2">
    <location>
        <begin position="67"/>
        <end position="180"/>
    </location>
</feature>
<dbReference type="InterPro" id="IPR028098">
    <property type="entry name" value="Glyco_trans_4-like_N"/>
</dbReference>
<dbReference type="RefSeq" id="WP_316425695.1">
    <property type="nucleotide sequence ID" value="NZ_CP130144.1"/>
</dbReference>
<dbReference type="SUPFAM" id="SSF53756">
    <property type="entry name" value="UDP-Glycosyltransferase/glycogen phosphorylase"/>
    <property type="match status" value="1"/>
</dbReference>
<dbReference type="EMBL" id="CP130144">
    <property type="protein sequence ID" value="WNZ43380.1"/>
    <property type="molecule type" value="Genomic_DNA"/>
</dbReference>
<reference evidence="3" key="2">
    <citation type="submission" date="2023-07" db="EMBL/GenBank/DDBJ databases">
        <authorList>
            <person name="Bai X.-H."/>
            <person name="Wang H.-H."/>
            <person name="Wang J."/>
            <person name="Ma M.-Y."/>
            <person name="Hu H.-H."/>
            <person name="Song Z.-L."/>
            <person name="Ma H.-G."/>
            <person name="Fan Y."/>
            <person name="Du C.-Y."/>
            <person name="Xu J.-C."/>
        </authorList>
    </citation>
    <scope>NUCLEOTIDE SEQUENCE</scope>
    <source>
        <strain evidence="3">CZ1</strain>
    </source>
</reference>
<organism evidence="3">
    <name type="scientific">Leptolyngbya boryana CZ1</name>
    <dbReference type="NCBI Taxonomy" id="3060204"/>
    <lineage>
        <taxon>Bacteria</taxon>
        <taxon>Bacillati</taxon>
        <taxon>Cyanobacteriota</taxon>
        <taxon>Cyanophyceae</taxon>
        <taxon>Leptolyngbyales</taxon>
        <taxon>Leptolyngbyaceae</taxon>
        <taxon>Leptolyngbya group</taxon>
        <taxon>Leptolyngbya</taxon>
    </lineage>
</organism>
<accession>A0AA96WNP0</accession>
<reference evidence="3" key="1">
    <citation type="journal article" date="2023" name="Plants (Basel)">
        <title>Genomic Analysis of Leptolyngbya boryana CZ1 Reveals Efficient Carbon Fixation Modules.</title>
        <authorList>
            <person name="Bai X."/>
            <person name="Wang H."/>
            <person name="Cheng W."/>
            <person name="Wang J."/>
            <person name="Ma M."/>
            <person name="Hu H."/>
            <person name="Song Z."/>
            <person name="Ma H."/>
            <person name="Fan Y."/>
            <person name="Du C."/>
            <person name="Xu J."/>
        </authorList>
    </citation>
    <scope>NUCLEOTIDE SEQUENCE</scope>
    <source>
        <strain evidence="3">CZ1</strain>
    </source>
</reference>
<gene>
    <name evidence="3" type="ORF">Q2T42_16135</name>
</gene>
<dbReference type="PANTHER" id="PTHR45947">
    <property type="entry name" value="SULFOQUINOVOSYL TRANSFERASE SQD2"/>
    <property type="match status" value="1"/>
</dbReference>
<dbReference type="EC" id="2.4.-.-" evidence="3"/>
<keyword evidence="3" id="KW-0328">Glycosyltransferase</keyword>
<dbReference type="Gene3D" id="3.40.50.2000">
    <property type="entry name" value="Glycogen Phosphorylase B"/>
    <property type="match status" value="2"/>
</dbReference>
<evidence type="ECO:0000313" key="3">
    <source>
        <dbReference type="EMBL" id="WNZ43380.1"/>
    </source>
</evidence>